<comment type="caution">
    <text evidence="6">The sequence shown here is derived from an EMBL/GenBank/DDBJ whole genome shotgun (WGS) entry which is preliminary data.</text>
</comment>
<evidence type="ECO:0000256" key="4">
    <source>
        <dbReference type="PROSITE-ProRule" id="PRU01091"/>
    </source>
</evidence>
<keyword evidence="2" id="KW-0802">TPR repeat</keyword>
<dbReference type="PROSITE" id="PS51755">
    <property type="entry name" value="OMPR_PHOB"/>
    <property type="match status" value="1"/>
</dbReference>
<dbReference type="EMBL" id="JBHSDU010000015">
    <property type="protein sequence ID" value="MFC4314373.1"/>
    <property type="molecule type" value="Genomic_DNA"/>
</dbReference>
<dbReference type="SMART" id="SM00862">
    <property type="entry name" value="Trans_reg_C"/>
    <property type="match status" value="1"/>
</dbReference>
<dbReference type="InterPro" id="IPR050498">
    <property type="entry name" value="Ycf3"/>
</dbReference>
<dbReference type="InterPro" id="IPR036388">
    <property type="entry name" value="WH-like_DNA-bd_sf"/>
</dbReference>
<evidence type="ECO:0000256" key="2">
    <source>
        <dbReference type="ARBA" id="ARBA00022803"/>
    </source>
</evidence>
<name>A0ABV8T5W7_9GAMM</name>
<feature type="DNA-binding region" description="OmpR/PhoB-type" evidence="4">
    <location>
        <begin position="1"/>
        <end position="98"/>
    </location>
</feature>
<protein>
    <submittedName>
        <fullName evidence="6">Winged helix-turn-helix domain-containing protein</fullName>
    </submittedName>
</protein>
<dbReference type="Pfam" id="PF13181">
    <property type="entry name" value="TPR_8"/>
    <property type="match status" value="1"/>
</dbReference>
<keyword evidence="1" id="KW-0677">Repeat</keyword>
<gene>
    <name evidence="6" type="ORF">ACFPN2_35235</name>
</gene>
<dbReference type="SMART" id="SM00028">
    <property type="entry name" value="TPR"/>
    <property type="match status" value="2"/>
</dbReference>
<dbReference type="Proteomes" id="UP001595904">
    <property type="component" value="Unassembled WGS sequence"/>
</dbReference>
<keyword evidence="7" id="KW-1185">Reference proteome</keyword>
<dbReference type="Gene3D" id="1.25.40.10">
    <property type="entry name" value="Tetratricopeptide repeat domain"/>
    <property type="match status" value="2"/>
</dbReference>
<dbReference type="SUPFAM" id="SSF48452">
    <property type="entry name" value="TPR-like"/>
    <property type="match status" value="1"/>
</dbReference>
<evidence type="ECO:0000256" key="1">
    <source>
        <dbReference type="ARBA" id="ARBA00022737"/>
    </source>
</evidence>
<organism evidence="6 7">
    <name type="scientific">Steroidobacter flavus</name>
    <dbReference type="NCBI Taxonomy" id="1842136"/>
    <lineage>
        <taxon>Bacteria</taxon>
        <taxon>Pseudomonadati</taxon>
        <taxon>Pseudomonadota</taxon>
        <taxon>Gammaproteobacteria</taxon>
        <taxon>Steroidobacterales</taxon>
        <taxon>Steroidobacteraceae</taxon>
        <taxon>Steroidobacter</taxon>
    </lineage>
</organism>
<dbReference type="InterPro" id="IPR019734">
    <property type="entry name" value="TPR_rpt"/>
</dbReference>
<dbReference type="InterPro" id="IPR011990">
    <property type="entry name" value="TPR-like_helical_dom_sf"/>
</dbReference>
<feature type="domain" description="OmpR/PhoB-type" evidence="5">
    <location>
        <begin position="1"/>
        <end position="98"/>
    </location>
</feature>
<dbReference type="Gene3D" id="1.10.10.10">
    <property type="entry name" value="Winged helix-like DNA-binding domain superfamily/Winged helix DNA-binding domain"/>
    <property type="match status" value="1"/>
</dbReference>
<sequence>MKARLGALIVDERKLALMQGAVRLEVSRKALELLIMLGRAGSKPVGRDTLLEGLWSDRDVSDKALSMLVVELRRALAPFFSGQETIHTVPGYGYGLSVPYEPCDFPSELANSTMTRTGMTIALAAPTLLSSGPRAVELGACFRDTLLNTLGSAPQLKVSTREASLSTDADAFTFIIQSSVRVVKKEVLLSVRCVDPRSQEICWAASERAALADALEAETRLCARLLRELQSTESGYWSRQTWKHYRQSSGFDALLEGQRLVAARDATSFPGARARFRQALQLDPSCAPALVGMAHCDILEAFYGGVEPVAAAERATAYIDRALVLDANLADAYSTRGLILLAQLRFESAERALLEAVRLDDSSALTLQWYTDFLASQGRLREAVHVGHLAVARAPACVVVNAQLGQLLHLAGRYDEAQVQLERVIAMAPAAAGSYSMMAMNLIMSGKAGAIDYSRRAVELAPGAPFYRGVYGSVLAVSGERDRALQQLHALEASAGQSAAFAEGAMLIATTLGQLKRAVEYFRVATSHGAAWALCTPMLPMLAALRAEPSFQALVRSRGMTTVTA</sequence>
<evidence type="ECO:0000313" key="7">
    <source>
        <dbReference type="Proteomes" id="UP001595904"/>
    </source>
</evidence>
<evidence type="ECO:0000256" key="3">
    <source>
        <dbReference type="ARBA" id="ARBA00023125"/>
    </source>
</evidence>
<dbReference type="InterPro" id="IPR016032">
    <property type="entry name" value="Sig_transdc_resp-reg_C-effctor"/>
</dbReference>
<dbReference type="RefSeq" id="WP_380605495.1">
    <property type="nucleotide sequence ID" value="NZ_JBHSDU010000015.1"/>
</dbReference>
<accession>A0ABV8T5W7</accession>
<evidence type="ECO:0000259" key="5">
    <source>
        <dbReference type="PROSITE" id="PS51755"/>
    </source>
</evidence>
<proteinExistence type="predicted"/>
<dbReference type="PANTHER" id="PTHR44858">
    <property type="entry name" value="TETRATRICOPEPTIDE REPEAT PROTEIN 6"/>
    <property type="match status" value="1"/>
</dbReference>
<dbReference type="PANTHER" id="PTHR44858:SF1">
    <property type="entry name" value="UDP-N-ACETYLGLUCOSAMINE--PEPTIDE N-ACETYLGLUCOSAMINYLTRANSFERASE SPINDLY-RELATED"/>
    <property type="match status" value="1"/>
</dbReference>
<dbReference type="Pfam" id="PF00486">
    <property type="entry name" value="Trans_reg_C"/>
    <property type="match status" value="1"/>
</dbReference>
<reference evidence="7" key="1">
    <citation type="journal article" date="2019" name="Int. J. Syst. Evol. Microbiol.">
        <title>The Global Catalogue of Microorganisms (GCM) 10K type strain sequencing project: providing services to taxonomists for standard genome sequencing and annotation.</title>
        <authorList>
            <consortium name="The Broad Institute Genomics Platform"/>
            <consortium name="The Broad Institute Genome Sequencing Center for Infectious Disease"/>
            <person name="Wu L."/>
            <person name="Ma J."/>
        </authorList>
    </citation>
    <scope>NUCLEOTIDE SEQUENCE [LARGE SCALE GENOMIC DNA]</scope>
    <source>
        <strain evidence="7">CGMCC 1.10759</strain>
    </source>
</reference>
<evidence type="ECO:0000313" key="6">
    <source>
        <dbReference type="EMBL" id="MFC4314373.1"/>
    </source>
</evidence>
<dbReference type="InterPro" id="IPR001867">
    <property type="entry name" value="OmpR/PhoB-type_DNA-bd"/>
</dbReference>
<keyword evidence="3 4" id="KW-0238">DNA-binding</keyword>
<dbReference type="SUPFAM" id="SSF46894">
    <property type="entry name" value="C-terminal effector domain of the bipartite response regulators"/>
    <property type="match status" value="1"/>
</dbReference>